<dbReference type="OrthoDB" id="1110918at2759"/>
<dbReference type="AlphaFoldDB" id="A0A6J0LK33"/>
<name>A0A6J0LK33_RAPSA</name>
<gene>
    <name evidence="2" type="primary">LOC108831246</name>
</gene>
<sequence length="102" mass="11541">MSPKMRSIFAQVHRKSVSMVGSPRDFSSSAASSKSNVAGFEMANKFSIATSIKLGLCAWASLGVYKGYKYFYPKLLIAREEHKLRLQRHEELLAKVQMNLRK</sequence>
<organism evidence="1 2">
    <name type="scientific">Raphanus sativus</name>
    <name type="common">Radish</name>
    <name type="synonym">Raphanus raphanistrum var. sativus</name>
    <dbReference type="NCBI Taxonomy" id="3726"/>
    <lineage>
        <taxon>Eukaryota</taxon>
        <taxon>Viridiplantae</taxon>
        <taxon>Streptophyta</taxon>
        <taxon>Embryophyta</taxon>
        <taxon>Tracheophyta</taxon>
        <taxon>Spermatophyta</taxon>
        <taxon>Magnoliopsida</taxon>
        <taxon>eudicotyledons</taxon>
        <taxon>Gunneridae</taxon>
        <taxon>Pentapetalae</taxon>
        <taxon>rosids</taxon>
        <taxon>malvids</taxon>
        <taxon>Brassicales</taxon>
        <taxon>Brassicaceae</taxon>
        <taxon>Brassiceae</taxon>
        <taxon>Raphanus</taxon>
    </lineage>
</organism>
<proteinExistence type="predicted"/>
<reference evidence="2" key="2">
    <citation type="submission" date="2025-08" db="UniProtKB">
        <authorList>
            <consortium name="RefSeq"/>
        </authorList>
    </citation>
    <scope>IDENTIFICATION</scope>
    <source>
        <tissue evidence="2">Leaf</tissue>
    </source>
</reference>
<dbReference type="Proteomes" id="UP000504610">
    <property type="component" value="Chromosome 6"/>
</dbReference>
<accession>A0A6J0LK33</accession>
<reference evidence="1" key="1">
    <citation type="journal article" date="2019" name="Database">
        <title>The radish genome database (RadishGD): an integrated information resource for radish genomics.</title>
        <authorList>
            <person name="Yu H.J."/>
            <person name="Baek S."/>
            <person name="Lee Y.J."/>
            <person name="Cho A."/>
            <person name="Mun J.H."/>
        </authorList>
    </citation>
    <scope>NUCLEOTIDE SEQUENCE [LARGE SCALE GENOMIC DNA]</scope>
    <source>
        <strain evidence="1">cv. WK10039</strain>
    </source>
</reference>
<dbReference type="KEGG" id="rsz:108831246"/>
<keyword evidence="1" id="KW-1185">Reference proteome</keyword>
<dbReference type="GeneID" id="108831246"/>
<evidence type="ECO:0000313" key="1">
    <source>
        <dbReference type="Proteomes" id="UP000504610"/>
    </source>
</evidence>
<protein>
    <submittedName>
        <fullName evidence="2">Uncharacterized protein LOC108831246 isoform X1</fullName>
    </submittedName>
</protein>
<evidence type="ECO:0000313" key="2">
    <source>
        <dbReference type="RefSeq" id="XP_018460308.1"/>
    </source>
</evidence>
<dbReference type="RefSeq" id="XP_018460308.1">
    <property type="nucleotide sequence ID" value="XM_018604806.2"/>
</dbReference>